<sequence length="540" mass="58869">MWPRSMPRRTPEMDRVAQFLQECGLSQYTEVMRRAGFDDMETLQEIEDSHLKALGVLPGHMIKIKKRLRGYTGQGPTPTPAPATARAPAPRAATSACPSAARSRPLGLTRTKGSSKPTLPIAQVAPKAGTPPGCMAGDTIDAVQRSWRLVEPKVGPVATTFYRNFFSLAPESKVLFPMAVRNRWRDWSSLEDEVEDDFENSSALVVLWSKVVYAVGGAVAGLRNPGKLVRELHALGMRHVAYGATEELYAKAGKALLMALGAHLGPHFTPEVESAWVNVYDFISSSAICGLQIARQQEDAVKTLLESMHVADPSKTLLVSRPRAMDADAVKVTACIPSKISQVPSSSTISTVQQSWAIVKELGTAQIGEAMYKHLFVIEPRAKELFPLSVRRRYSDPGEKETDDLQISSGMRNLFGTVVEAVGLAVAGLKDVSTLVSELNALGMRHINYNMREELFASGGEALLLTLRDGLGEKLTEEVKLAWASIYDFFSACIISGLRFAHEKQLLLNQLQKRSSESTESTRCSESSPGNSASAQSPEV</sequence>
<dbReference type="SUPFAM" id="SSF46458">
    <property type="entry name" value="Globin-like"/>
    <property type="match status" value="2"/>
</dbReference>
<dbReference type="InterPro" id="IPR044399">
    <property type="entry name" value="Mb-like_M"/>
</dbReference>
<evidence type="ECO:0000256" key="5">
    <source>
        <dbReference type="ARBA" id="ARBA00023004"/>
    </source>
</evidence>
<dbReference type="PROSITE" id="PS01033">
    <property type="entry name" value="GLOBIN"/>
    <property type="match status" value="2"/>
</dbReference>
<dbReference type="InterPro" id="IPR013761">
    <property type="entry name" value="SAM/pointed_sf"/>
</dbReference>
<evidence type="ECO:0000256" key="2">
    <source>
        <dbReference type="ARBA" id="ARBA00022617"/>
    </source>
</evidence>
<dbReference type="InterPro" id="IPR001660">
    <property type="entry name" value="SAM"/>
</dbReference>
<evidence type="ECO:0000313" key="8">
    <source>
        <dbReference type="EMBL" id="CAJ1377368.1"/>
    </source>
</evidence>
<dbReference type="PANTHER" id="PTHR46458:SF1">
    <property type="entry name" value="GEO09476P1"/>
    <property type="match status" value="1"/>
</dbReference>
<dbReference type="InterPro" id="IPR012292">
    <property type="entry name" value="Globin/Proto"/>
</dbReference>
<feature type="compositionally biased region" description="Polar residues" evidence="6">
    <location>
        <begin position="529"/>
        <end position="540"/>
    </location>
</feature>
<dbReference type="Proteomes" id="UP001178507">
    <property type="component" value="Unassembled WGS sequence"/>
</dbReference>
<dbReference type="GO" id="GO:0005344">
    <property type="term" value="F:oxygen carrier activity"/>
    <property type="evidence" value="ECO:0007669"/>
    <property type="project" value="UniProtKB-KW"/>
</dbReference>
<keyword evidence="9" id="KW-1185">Reference proteome</keyword>
<dbReference type="Pfam" id="PF00042">
    <property type="entry name" value="Globin"/>
    <property type="match status" value="2"/>
</dbReference>
<evidence type="ECO:0000256" key="3">
    <source>
        <dbReference type="ARBA" id="ARBA00022621"/>
    </source>
</evidence>
<evidence type="ECO:0000256" key="1">
    <source>
        <dbReference type="ARBA" id="ARBA00022448"/>
    </source>
</evidence>
<dbReference type="InterPro" id="IPR009050">
    <property type="entry name" value="Globin-like_sf"/>
</dbReference>
<dbReference type="InterPro" id="IPR050532">
    <property type="entry name" value="Globin-like_OT"/>
</dbReference>
<dbReference type="SUPFAM" id="SSF47769">
    <property type="entry name" value="SAM/Pointed domain"/>
    <property type="match status" value="1"/>
</dbReference>
<dbReference type="SMART" id="SM00454">
    <property type="entry name" value="SAM"/>
    <property type="match status" value="1"/>
</dbReference>
<dbReference type="GO" id="GO:0019825">
    <property type="term" value="F:oxygen binding"/>
    <property type="evidence" value="ECO:0007669"/>
    <property type="project" value="InterPro"/>
</dbReference>
<evidence type="ECO:0000256" key="6">
    <source>
        <dbReference type="SAM" id="MobiDB-lite"/>
    </source>
</evidence>
<feature type="region of interest" description="Disordered" evidence="6">
    <location>
        <begin position="514"/>
        <end position="540"/>
    </location>
</feature>
<dbReference type="CDD" id="cd09487">
    <property type="entry name" value="SAM_superfamily"/>
    <property type="match status" value="1"/>
</dbReference>
<feature type="compositionally biased region" description="Low complexity" evidence="6">
    <location>
        <begin position="82"/>
        <end position="105"/>
    </location>
</feature>
<keyword evidence="3" id="KW-0561">Oxygen transport</keyword>
<evidence type="ECO:0000259" key="7">
    <source>
        <dbReference type="PROSITE" id="PS01033"/>
    </source>
</evidence>
<comment type="caution">
    <text evidence="8">The sequence shown here is derived from an EMBL/GenBank/DDBJ whole genome shotgun (WGS) entry which is preliminary data.</text>
</comment>
<reference evidence="8" key="1">
    <citation type="submission" date="2023-08" db="EMBL/GenBank/DDBJ databases">
        <authorList>
            <person name="Chen Y."/>
            <person name="Shah S."/>
            <person name="Dougan E. K."/>
            <person name="Thang M."/>
            <person name="Chan C."/>
        </authorList>
    </citation>
    <scope>NUCLEOTIDE SEQUENCE</scope>
</reference>
<organism evidence="8 9">
    <name type="scientific">Effrenium voratum</name>
    <dbReference type="NCBI Taxonomy" id="2562239"/>
    <lineage>
        <taxon>Eukaryota</taxon>
        <taxon>Sar</taxon>
        <taxon>Alveolata</taxon>
        <taxon>Dinophyceae</taxon>
        <taxon>Suessiales</taxon>
        <taxon>Symbiodiniaceae</taxon>
        <taxon>Effrenium</taxon>
    </lineage>
</organism>
<protein>
    <recommendedName>
        <fullName evidence="7">Globin domain-containing protein</fullName>
    </recommendedName>
</protein>
<feature type="domain" description="Globin" evidence="7">
    <location>
        <begin position="134"/>
        <end position="292"/>
    </location>
</feature>
<keyword evidence="2" id="KW-0349">Heme</keyword>
<evidence type="ECO:0000313" key="9">
    <source>
        <dbReference type="Proteomes" id="UP001178507"/>
    </source>
</evidence>
<keyword evidence="5" id="KW-0408">Iron</keyword>
<proteinExistence type="predicted"/>
<evidence type="ECO:0000256" key="4">
    <source>
        <dbReference type="ARBA" id="ARBA00022723"/>
    </source>
</evidence>
<keyword evidence="4" id="KW-0479">Metal-binding</keyword>
<dbReference type="GO" id="GO:0046872">
    <property type="term" value="F:metal ion binding"/>
    <property type="evidence" value="ECO:0007669"/>
    <property type="project" value="UniProtKB-KW"/>
</dbReference>
<feature type="domain" description="Globin" evidence="7">
    <location>
        <begin position="343"/>
        <end position="499"/>
    </location>
</feature>
<dbReference type="EMBL" id="CAUJNA010000458">
    <property type="protein sequence ID" value="CAJ1377368.1"/>
    <property type="molecule type" value="Genomic_DNA"/>
</dbReference>
<feature type="compositionally biased region" description="Low complexity" evidence="6">
    <location>
        <begin position="518"/>
        <end position="528"/>
    </location>
</feature>
<gene>
    <name evidence="8" type="ORF">EVOR1521_LOCUS6184</name>
</gene>
<dbReference type="Gene3D" id="1.10.490.10">
    <property type="entry name" value="Globins"/>
    <property type="match status" value="2"/>
</dbReference>
<dbReference type="AlphaFoldDB" id="A0AA36MRF2"/>
<dbReference type="GO" id="GO:0020037">
    <property type="term" value="F:heme binding"/>
    <property type="evidence" value="ECO:0007669"/>
    <property type="project" value="InterPro"/>
</dbReference>
<feature type="region of interest" description="Disordered" evidence="6">
    <location>
        <begin position="70"/>
        <end position="133"/>
    </location>
</feature>
<dbReference type="Pfam" id="PF00536">
    <property type="entry name" value="SAM_1"/>
    <property type="match status" value="1"/>
</dbReference>
<dbReference type="Gene3D" id="1.10.150.50">
    <property type="entry name" value="Transcription Factor, Ets-1"/>
    <property type="match status" value="1"/>
</dbReference>
<dbReference type="CDD" id="cd01040">
    <property type="entry name" value="Mb-like"/>
    <property type="match status" value="1"/>
</dbReference>
<dbReference type="PANTHER" id="PTHR46458">
    <property type="entry name" value="BLR2807 PROTEIN"/>
    <property type="match status" value="1"/>
</dbReference>
<dbReference type="PRINTS" id="PR01907">
    <property type="entry name" value="WORMGLOBIN"/>
</dbReference>
<accession>A0AA36MRF2</accession>
<dbReference type="InterPro" id="IPR000971">
    <property type="entry name" value="Globin"/>
</dbReference>
<name>A0AA36MRF2_9DINO</name>
<keyword evidence="1" id="KW-0813">Transport</keyword>